<dbReference type="Pfam" id="PF00903">
    <property type="entry name" value="Glyoxalase"/>
    <property type="match status" value="1"/>
</dbReference>
<dbReference type="GO" id="GO:0004493">
    <property type="term" value="F:methylmalonyl-CoA epimerase activity"/>
    <property type="evidence" value="ECO:0007669"/>
    <property type="project" value="TreeGrafter"/>
</dbReference>
<dbReference type="InterPro" id="IPR037523">
    <property type="entry name" value="VOC_core"/>
</dbReference>
<dbReference type="InterPro" id="IPR051785">
    <property type="entry name" value="MMCE/EMCE_epimerase"/>
</dbReference>
<keyword evidence="1" id="KW-0479">Metal-binding</keyword>
<dbReference type="InterPro" id="IPR004360">
    <property type="entry name" value="Glyas_Fos-R_dOase_dom"/>
</dbReference>
<dbReference type="RefSeq" id="WP_119322873.1">
    <property type="nucleotide sequence ID" value="NZ_AP025739.1"/>
</dbReference>
<dbReference type="GO" id="GO:0046872">
    <property type="term" value="F:metal ion binding"/>
    <property type="evidence" value="ECO:0007669"/>
    <property type="project" value="UniProtKB-KW"/>
</dbReference>
<dbReference type="PANTHER" id="PTHR43048">
    <property type="entry name" value="METHYLMALONYL-COA EPIMERASE"/>
    <property type="match status" value="1"/>
</dbReference>
<evidence type="ECO:0000256" key="1">
    <source>
        <dbReference type="ARBA" id="ARBA00022723"/>
    </source>
</evidence>
<dbReference type="SUPFAM" id="SSF54593">
    <property type="entry name" value="Glyoxalase/Bleomycin resistance protein/Dihydroxybiphenyl dioxygenase"/>
    <property type="match status" value="1"/>
</dbReference>
<organism evidence="2 3">
    <name type="scientific">Capsulimonas corticalis</name>
    <dbReference type="NCBI Taxonomy" id="2219043"/>
    <lineage>
        <taxon>Bacteria</taxon>
        <taxon>Bacillati</taxon>
        <taxon>Armatimonadota</taxon>
        <taxon>Armatimonadia</taxon>
        <taxon>Capsulimonadales</taxon>
        <taxon>Capsulimonadaceae</taxon>
        <taxon>Capsulimonas</taxon>
    </lineage>
</organism>
<dbReference type="KEGG" id="ccot:CCAX7_58440"/>
<dbReference type="InterPro" id="IPR029068">
    <property type="entry name" value="Glyas_Bleomycin-R_OHBP_Dase"/>
</dbReference>
<accession>A0A402CZX9</accession>
<reference evidence="2 3" key="1">
    <citation type="journal article" date="2019" name="Int. J. Syst. Evol. Microbiol.">
        <title>Capsulimonas corticalis gen. nov., sp. nov., an aerobic capsulated bacterium, of a novel bacterial order, Capsulimonadales ord. nov., of the class Armatimonadia of the phylum Armatimonadetes.</title>
        <authorList>
            <person name="Li J."/>
            <person name="Kudo C."/>
            <person name="Tonouchi A."/>
        </authorList>
    </citation>
    <scope>NUCLEOTIDE SEQUENCE [LARGE SCALE GENOMIC DNA]</scope>
    <source>
        <strain evidence="2 3">AX-7</strain>
    </source>
</reference>
<dbReference type="CDD" id="cd06587">
    <property type="entry name" value="VOC"/>
    <property type="match status" value="1"/>
</dbReference>
<dbReference type="PROSITE" id="PS51819">
    <property type="entry name" value="VOC"/>
    <property type="match status" value="1"/>
</dbReference>
<dbReference type="OrthoDB" id="9814858at2"/>
<dbReference type="PANTHER" id="PTHR43048:SF6">
    <property type="entry name" value="BLR8189 PROTEIN"/>
    <property type="match status" value="1"/>
</dbReference>
<evidence type="ECO:0000313" key="3">
    <source>
        <dbReference type="Proteomes" id="UP000287394"/>
    </source>
</evidence>
<keyword evidence="3" id="KW-1185">Reference proteome</keyword>
<dbReference type="Gene3D" id="3.10.180.10">
    <property type="entry name" value="2,3-Dihydroxybiphenyl 1,2-Dioxygenase, domain 1"/>
    <property type="match status" value="1"/>
</dbReference>
<dbReference type="AlphaFoldDB" id="A0A402CZX9"/>
<dbReference type="GO" id="GO:0046491">
    <property type="term" value="P:L-methylmalonyl-CoA metabolic process"/>
    <property type="evidence" value="ECO:0007669"/>
    <property type="project" value="TreeGrafter"/>
</dbReference>
<name>A0A402CZX9_9BACT</name>
<gene>
    <name evidence="2" type="ORF">CCAX7_58440</name>
</gene>
<protein>
    <submittedName>
        <fullName evidence="2">Uncharacterized protein</fullName>
    </submittedName>
</protein>
<evidence type="ECO:0000313" key="2">
    <source>
        <dbReference type="EMBL" id="BDI33793.1"/>
    </source>
</evidence>
<dbReference type="Proteomes" id="UP000287394">
    <property type="component" value="Chromosome"/>
</dbReference>
<dbReference type="EMBL" id="AP025739">
    <property type="protein sequence ID" value="BDI33793.1"/>
    <property type="molecule type" value="Genomic_DNA"/>
</dbReference>
<proteinExistence type="predicted"/>
<sequence length="139" mass="14991">MSIHPKNSPGFHHIAIRVADLAATTKLYTEGFGFKQTYNWGEGEKAGVLLDLGDGNYLEIFAGGKKPETDALPETGMIHFAVRTPDVDAAHARALAAGARETMAPKDHTIPGEPPAPIRISFVAGYDGEVIEFFNNELL</sequence>